<proteinExistence type="predicted"/>
<reference evidence="1" key="2">
    <citation type="journal article" date="2015" name="Data Brief">
        <title>Shoot transcriptome of the giant reed, Arundo donax.</title>
        <authorList>
            <person name="Barrero R.A."/>
            <person name="Guerrero F.D."/>
            <person name="Moolhuijzen P."/>
            <person name="Goolsby J.A."/>
            <person name="Tidwell J."/>
            <person name="Bellgard S.E."/>
            <person name="Bellgard M.I."/>
        </authorList>
    </citation>
    <scope>NUCLEOTIDE SEQUENCE</scope>
    <source>
        <tissue evidence="1">Shoot tissue taken approximately 20 cm above the soil surface</tissue>
    </source>
</reference>
<dbReference type="EMBL" id="GBRH01163816">
    <property type="protein sequence ID" value="JAE34080.1"/>
    <property type="molecule type" value="Transcribed_RNA"/>
</dbReference>
<dbReference type="AlphaFoldDB" id="A0A0A9HA78"/>
<evidence type="ECO:0000313" key="1">
    <source>
        <dbReference type="EMBL" id="JAE34080.1"/>
    </source>
</evidence>
<accession>A0A0A9HA78</accession>
<name>A0A0A9HA78_ARUDO</name>
<sequence length="38" mass="4494">MPISLWCMSCSFRRQVQAEQISSHQNSFSRGFKSRFLL</sequence>
<organism evidence="1">
    <name type="scientific">Arundo donax</name>
    <name type="common">Giant reed</name>
    <name type="synonym">Donax arundinaceus</name>
    <dbReference type="NCBI Taxonomy" id="35708"/>
    <lineage>
        <taxon>Eukaryota</taxon>
        <taxon>Viridiplantae</taxon>
        <taxon>Streptophyta</taxon>
        <taxon>Embryophyta</taxon>
        <taxon>Tracheophyta</taxon>
        <taxon>Spermatophyta</taxon>
        <taxon>Magnoliopsida</taxon>
        <taxon>Liliopsida</taxon>
        <taxon>Poales</taxon>
        <taxon>Poaceae</taxon>
        <taxon>PACMAD clade</taxon>
        <taxon>Arundinoideae</taxon>
        <taxon>Arundineae</taxon>
        <taxon>Arundo</taxon>
    </lineage>
</organism>
<reference evidence="1" key="1">
    <citation type="submission" date="2014-09" db="EMBL/GenBank/DDBJ databases">
        <authorList>
            <person name="Magalhaes I.L.F."/>
            <person name="Oliveira U."/>
            <person name="Santos F.R."/>
            <person name="Vidigal T.H.D.A."/>
            <person name="Brescovit A.D."/>
            <person name="Santos A.J."/>
        </authorList>
    </citation>
    <scope>NUCLEOTIDE SEQUENCE</scope>
    <source>
        <tissue evidence="1">Shoot tissue taken approximately 20 cm above the soil surface</tissue>
    </source>
</reference>
<protein>
    <submittedName>
        <fullName evidence="1">Uncharacterized protein</fullName>
    </submittedName>
</protein>